<protein>
    <submittedName>
        <fullName evidence="2">Uncharacterized protein</fullName>
    </submittedName>
</protein>
<feature type="region of interest" description="Disordered" evidence="1">
    <location>
        <begin position="86"/>
        <end position="109"/>
    </location>
</feature>
<sequence length="154" mass="17381">MDHTKLTSHSHVPRCQGHAQDILLPLIKAFPLNNVVWDRASVGSKLLTHHRKTRPKRSIYRTMASMGTKQDTHGTAENGKHVDQATRAGIEDRRQDPPYPPVSVNSTTTDISRATPYPWALTCPCLCRPHHARRTPFGSLIPPPHMPQKRQEPH</sequence>
<feature type="compositionally biased region" description="Basic and acidic residues" evidence="1">
    <location>
        <begin position="86"/>
        <end position="96"/>
    </location>
</feature>
<reference evidence="2 3" key="1">
    <citation type="journal article" date="2024" name="G3 (Bethesda)">
        <title>Genome assembly of Hibiscus sabdariffa L. provides insights into metabolisms of medicinal natural products.</title>
        <authorList>
            <person name="Kim T."/>
        </authorList>
    </citation>
    <scope>NUCLEOTIDE SEQUENCE [LARGE SCALE GENOMIC DNA]</scope>
    <source>
        <strain evidence="2">TK-2024</strain>
        <tissue evidence="2">Old leaves</tissue>
    </source>
</reference>
<keyword evidence="3" id="KW-1185">Reference proteome</keyword>
<accession>A0ABR2NJX9</accession>
<organism evidence="2 3">
    <name type="scientific">Hibiscus sabdariffa</name>
    <name type="common">roselle</name>
    <dbReference type="NCBI Taxonomy" id="183260"/>
    <lineage>
        <taxon>Eukaryota</taxon>
        <taxon>Viridiplantae</taxon>
        <taxon>Streptophyta</taxon>
        <taxon>Embryophyta</taxon>
        <taxon>Tracheophyta</taxon>
        <taxon>Spermatophyta</taxon>
        <taxon>Magnoliopsida</taxon>
        <taxon>eudicotyledons</taxon>
        <taxon>Gunneridae</taxon>
        <taxon>Pentapetalae</taxon>
        <taxon>rosids</taxon>
        <taxon>malvids</taxon>
        <taxon>Malvales</taxon>
        <taxon>Malvaceae</taxon>
        <taxon>Malvoideae</taxon>
        <taxon>Hibiscus</taxon>
    </lineage>
</organism>
<comment type="caution">
    <text evidence="2">The sequence shown here is derived from an EMBL/GenBank/DDBJ whole genome shotgun (WGS) entry which is preliminary data.</text>
</comment>
<name>A0ABR2NJX9_9ROSI</name>
<dbReference type="Proteomes" id="UP001396334">
    <property type="component" value="Unassembled WGS sequence"/>
</dbReference>
<evidence type="ECO:0000256" key="1">
    <source>
        <dbReference type="SAM" id="MobiDB-lite"/>
    </source>
</evidence>
<dbReference type="EMBL" id="JBBPBN010000131">
    <property type="protein sequence ID" value="KAK8976481.1"/>
    <property type="molecule type" value="Genomic_DNA"/>
</dbReference>
<evidence type="ECO:0000313" key="2">
    <source>
        <dbReference type="EMBL" id="KAK8976481.1"/>
    </source>
</evidence>
<evidence type="ECO:0000313" key="3">
    <source>
        <dbReference type="Proteomes" id="UP001396334"/>
    </source>
</evidence>
<proteinExistence type="predicted"/>
<gene>
    <name evidence="2" type="ORF">V6N11_007824</name>
</gene>